<keyword evidence="1" id="KW-0472">Membrane</keyword>
<evidence type="ECO:0000313" key="3">
    <source>
        <dbReference type="Proteomes" id="UP000232063"/>
    </source>
</evidence>
<feature type="transmembrane region" description="Helical" evidence="1">
    <location>
        <begin position="179"/>
        <end position="203"/>
    </location>
</feature>
<evidence type="ECO:0000313" key="2">
    <source>
        <dbReference type="EMBL" id="ATZ16755.1"/>
    </source>
</evidence>
<dbReference type="KEGG" id="elj:ELUMI_v1c00260"/>
<proteinExistence type="predicted"/>
<evidence type="ECO:0000256" key="1">
    <source>
        <dbReference type="SAM" id="Phobius"/>
    </source>
</evidence>
<feature type="transmembrane region" description="Helical" evidence="1">
    <location>
        <begin position="89"/>
        <end position="115"/>
    </location>
</feature>
<feature type="transmembrane region" description="Helical" evidence="1">
    <location>
        <begin position="135"/>
        <end position="158"/>
    </location>
</feature>
<protein>
    <submittedName>
        <fullName evidence="2">Uncharacterized protein</fullName>
    </submittedName>
</protein>
<accession>A0A2K8NSC8</accession>
<dbReference type="AlphaFoldDB" id="A0A2K8NSC8"/>
<reference evidence="2 3" key="1">
    <citation type="submission" date="2017-11" db="EMBL/GenBank/DDBJ databases">
        <title>Genome sequence of Entomoplasma luminosum PIMN-1 (ATCC 49195).</title>
        <authorList>
            <person name="Lo W.-S."/>
            <person name="Gasparich G.E."/>
            <person name="Kuo C.-H."/>
        </authorList>
    </citation>
    <scope>NUCLEOTIDE SEQUENCE [LARGE SCALE GENOMIC DNA]</scope>
    <source>
        <strain evidence="2 3">PIMN-1</strain>
    </source>
</reference>
<dbReference type="RefSeq" id="WP_100618519.1">
    <property type="nucleotide sequence ID" value="NZ_CP024963.1"/>
</dbReference>
<dbReference type="Proteomes" id="UP000232063">
    <property type="component" value="Chromosome"/>
</dbReference>
<gene>
    <name evidence="2" type="ORF">ELUMI_v1c00260</name>
</gene>
<keyword evidence="3" id="KW-1185">Reference proteome</keyword>
<name>A0A2K8NSC8_9MOLU</name>
<dbReference type="OrthoDB" id="9965970at2"/>
<keyword evidence="1" id="KW-0812">Transmembrane</keyword>
<organism evidence="2 3">
    <name type="scientific">Williamsoniiplasma luminosum</name>
    <dbReference type="NCBI Taxonomy" id="214888"/>
    <lineage>
        <taxon>Bacteria</taxon>
        <taxon>Bacillati</taxon>
        <taxon>Mycoplasmatota</taxon>
        <taxon>Mollicutes</taxon>
        <taxon>Entomoplasmatales</taxon>
        <taxon>Williamsoniiplasma</taxon>
    </lineage>
</organism>
<keyword evidence="1" id="KW-1133">Transmembrane helix</keyword>
<sequence length="396" mass="45354">MKTQIPRKLKTWLKDLSQAIFLLKKDKKPIIKMYTEHFEKNLAEGKTYIEILNDLEPINVIAEKIYKKHNIIYTETVSKNAKIIGWTGLVFQPLIILTTIALFLTAALLPAITIWQSVVLYQSYDFWEATSIACLIIGATPFLMVLLFLMTEILFNFSNQLFININWMQTRKAIKAMSWKLWLGLFLIASLLLASIAGLGTIFSGNASLIYYATNPTLKNEQIITKNLKGDAVDAIDISKVTIDDMIQRALIFGQEQAQAEAEKMREQTDGILRNGQEQIVRQFLPTDTPAMNGEQILQKNRATLEARIIIEDYKVENALDGMLYQTQFKQIPAIDRSKAGTLIRQHNFKWDLQNQYKFALKEQENGKYTLIIKVTPNNWTQKTVAFGGELFILYI</sequence>
<dbReference type="EMBL" id="CP024963">
    <property type="protein sequence ID" value="ATZ16755.1"/>
    <property type="molecule type" value="Genomic_DNA"/>
</dbReference>